<dbReference type="AlphaFoldDB" id="A0A8J2JA92"/>
<evidence type="ECO:0000313" key="1">
    <source>
        <dbReference type="EMBL" id="CAG7717043.1"/>
    </source>
</evidence>
<dbReference type="EMBL" id="CAJVCH010042953">
    <property type="protein sequence ID" value="CAG7717043.1"/>
    <property type="molecule type" value="Genomic_DNA"/>
</dbReference>
<accession>A0A8J2JA92</accession>
<organism evidence="1 2">
    <name type="scientific">Allacma fusca</name>
    <dbReference type="NCBI Taxonomy" id="39272"/>
    <lineage>
        <taxon>Eukaryota</taxon>
        <taxon>Metazoa</taxon>
        <taxon>Ecdysozoa</taxon>
        <taxon>Arthropoda</taxon>
        <taxon>Hexapoda</taxon>
        <taxon>Collembola</taxon>
        <taxon>Symphypleona</taxon>
        <taxon>Sminthuridae</taxon>
        <taxon>Allacma</taxon>
    </lineage>
</organism>
<evidence type="ECO:0000313" key="2">
    <source>
        <dbReference type="Proteomes" id="UP000708208"/>
    </source>
</evidence>
<dbReference type="Proteomes" id="UP000708208">
    <property type="component" value="Unassembled WGS sequence"/>
</dbReference>
<feature type="non-terminal residue" evidence="1">
    <location>
        <position position="1"/>
    </location>
</feature>
<gene>
    <name evidence="1" type="ORF">AFUS01_LOCUS6520</name>
</gene>
<proteinExistence type="predicted"/>
<name>A0A8J2JA92_9HEXA</name>
<sequence>MISIGEGAVLPPTLALRLTPDQEYFLNPK</sequence>
<keyword evidence="2" id="KW-1185">Reference proteome</keyword>
<protein>
    <submittedName>
        <fullName evidence="1">Uncharacterized protein</fullName>
    </submittedName>
</protein>
<comment type="caution">
    <text evidence="1">The sequence shown here is derived from an EMBL/GenBank/DDBJ whole genome shotgun (WGS) entry which is preliminary data.</text>
</comment>
<reference evidence="1" key="1">
    <citation type="submission" date="2021-06" db="EMBL/GenBank/DDBJ databases">
        <authorList>
            <person name="Hodson N. C."/>
            <person name="Mongue J. A."/>
            <person name="Jaron S. K."/>
        </authorList>
    </citation>
    <scope>NUCLEOTIDE SEQUENCE</scope>
</reference>